<evidence type="ECO:0000313" key="2">
    <source>
        <dbReference type="EMBL" id="MEI4280850.1"/>
    </source>
</evidence>
<dbReference type="PANTHER" id="PTHR42305:SF1">
    <property type="entry name" value="MEMBRANE PROTEIN RV1733C-RELATED"/>
    <property type="match status" value="1"/>
</dbReference>
<dbReference type="InterPro" id="IPR039708">
    <property type="entry name" value="MT1774/Rv1733c-like"/>
</dbReference>
<organism evidence="2 3">
    <name type="scientific">Klenkia terrae</name>
    <dbReference type="NCBI Taxonomy" id="1052259"/>
    <lineage>
        <taxon>Bacteria</taxon>
        <taxon>Bacillati</taxon>
        <taxon>Actinomycetota</taxon>
        <taxon>Actinomycetes</taxon>
        <taxon>Geodermatophilales</taxon>
        <taxon>Geodermatophilaceae</taxon>
        <taxon>Klenkia</taxon>
    </lineage>
</organism>
<keyword evidence="1" id="KW-0472">Membrane</keyword>
<comment type="caution">
    <text evidence="2">The sequence shown here is derived from an EMBL/GenBank/DDBJ whole genome shotgun (WGS) entry which is preliminary data.</text>
</comment>
<protein>
    <submittedName>
        <fullName evidence="2">Uncharacterized protein</fullName>
    </submittedName>
</protein>
<gene>
    <name evidence="2" type="ORF">UXQ13_20410</name>
</gene>
<keyword evidence="1" id="KW-1133">Transmembrane helix</keyword>
<feature type="transmembrane region" description="Helical" evidence="1">
    <location>
        <begin position="149"/>
        <end position="174"/>
    </location>
</feature>
<keyword evidence="1" id="KW-0812">Transmembrane</keyword>
<keyword evidence="3" id="KW-1185">Reference proteome</keyword>
<sequence>MSNGRVLCLGHAVRRFSLGSGSMRRTTDRLHVGLRLWLTAVLVMSPAIGLSAGTAAREVLSQQAAADTARLHQVEAVLAVDVHRTAGTTSGEPVWVAASWTSPAGLPVQGRVPASAGDDAGDRIMIWTTATGERRHAPLSPSDVALQSAAIGTVTALGVVVTAVLAHLGGVALLDRSRARRWAAGWAAVEPSWRKQLLR</sequence>
<dbReference type="PANTHER" id="PTHR42305">
    <property type="entry name" value="MEMBRANE PROTEIN RV1733C-RELATED"/>
    <property type="match status" value="1"/>
</dbReference>
<evidence type="ECO:0000256" key="1">
    <source>
        <dbReference type="SAM" id="Phobius"/>
    </source>
</evidence>
<feature type="transmembrane region" description="Helical" evidence="1">
    <location>
        <begin position="32"/>
        <end position="52"/>
    </location>
</feature>
<accession>A0ABU8EB43</accession>
<evidence type="ECO:0000313" key="3">
    <source>
        <dbReference type="Proteomes" id="UP001373496"/>
    </source>
</evidence>
<proteinExistence type="predicted"/>
<name>A0ABU8EB43_9ACTN</name>
<reference evidence="2 3" key="1">
    <citation type="submission" date="2024-03" db="EMBL/GenBank/DDBJ databases">
        <title>Draft genome sequence of Klenkia terrae.</title>
        <authorList>
            <person name="Duangmal K."/>
            <person name="Chantavorakit T."/>
        </authorList>
    </citation>
    <scope>NUCLEOTIDE SEQUENCE [LARGE SCALE GENOMIC DNA]</scope>
    <source>
        <strain evidence="2 3">JCM 17786</strain>
    </source>
</reference>
<dbReference type="EMBL" id="JBAPLV010000030">
    <property type="protein sequence ID" value="MEI4280850.1"/>
    <property type="molecule type" value="Genomic_DNA"/>
</dbReference>
<dbReference type="Proteomes" id="UP001373496">
    <property type="component" value="Unassembled WGS sequence"/>
</dbReference>
<dbReference type="RefSeq" id="WP_336392875.1">
    <property type="nucleotide sequence ID" value="NZ_JBAPLV010000030.1"/>
</dbReference>